<organism evidence="1">
    <name type="scientific">metagenome</name>
    <dbReference type="NCBI Taxonomy" id="256318"/>
    <lineage>
        <taxon>unclassified sequences</taxon>
        <taxon>metagenomes</taxon>
    </lineage>
</organism>
<accession>A0A2P2C5I6</accession>
<dbReference type="AlphaFoldDB" id="A0A2P2C5I6"/>
<gene>
    <name evidence="1" type="ORF">NOCA1120469</name>
</gene>
<sequence length="142" mass="15514">MTREPFTPTVRSQTDLEAAWRRLMGPWSFGGQSVWMMLIVDDVPLPQLTEITETDEPDVQITANLAALLRRLEDDVVPGARFAFLLSRPGSGFITALDRRRASALYDAARAAAVSCEVVHLATKGAIRPIPPDELDALAPTA</sequence>
<proteinExistence type="predicted"/>
<dbReference type="EMBL" id="CZKB01000004">
    <property type="protein sequence ID" value="CUR57278.1"/>
    <property type="molecule type" value="Genomic_DNA"/>
</dbReference>
<name>A0A2P2C5I6_9ZZZZ</name>
<reference evidence="1" key="1">
    <citation type="submission" date="2015-08" db="EMBL/GenBank/DDBJ databases">
        <authorList>
            <person name="Babu N.S."/>
            <person name="Beckwith C.J."/>
            <person name="Beseler K.G."/>
            <person name="Brison A."/>
            <person name="Carone J.V."/>
            <person name="Caskin T.P."/>
            <person name="Diamond M."/>
            <person name="Durham M.E."/>
            <person name="Foxe J.M."/>
            <person name="Go M."/>
            <person name="Henderson B.A."/>
            <person name="Jones I.B."/>
            <person name="McGettigan J.A."/>
            <person name="Micheletti S.J."/>
            <person name="Nasrallah M.E."/>
            <person name="Ortiz D."/>
            <person name="Piller C.R."/>
            <person name="Privatt S.R."/>
            <person name="Schneider S.L."/>
            <person name="Sharp S."/>
            <person name="Smith T.C."/>
            <person name="Stanton J.D."/>
            <person name="Ullery H.E."/>
            <person name="Wilson R.J."/>
            <person name="Serrano M.G."/>
            <person name="Buck G."/>
            <person name="Lee V."/>
            <person name="Wang Y."/>
            <person name="Carvalho R."/>
            <person name="Voegtly L."/>
            <person name="Shi R."/>
            <person name="Duckworth R."/>
            <person name="Johnson A."/>
            <person name="Loviza R."/>
            <person name="Walstead R."/>
            <person name="Shah Z."/>
            <person name="Kiflezghi M."/>
            <person name="Wade K."/>
            <person name="Ball S.L."/>
            <person name="Bradley K.W."/>
            <person name="Asai D.J."/>
            <person name="Bowman C.A."/>
            <person name="Russell D.A."/>
            <person name="Pope W.H."/>
            <person name="Jacobs-Sera D."/>
            <person name="Hendrix R.W."/>
            <person name="Hatfull G.F."/>
        </authorList>
    </citation>
    <scope>NUCLEOTIDE SEQUENCE</scope>
</reference>
<protein>
    <submittedName>
        <fullName evidence="1">Uncharacterized protein</fullName>
    </submittedName>
</protein>
<evidence type="ECO:0000313" key="1">
    <source>
        <dbReference type="EMBL" id="CUR57278.1"/>
    </source>
</evidence>